<comment type="caution">
    <text evidence="6">The sequence shown here is derived from an EMBL/GenBank/DDBJ whole genome shotgun (WGS) entry which is preliminary data.</text>
</comment>
<name>A0A3M2HQP5_9GAMM</name>
<dbReference type="OrthoDB" id="9790727at2"/>
<accession>A0A3M2HQP5</accession>
<dbReference type="PIRSF" id="PIRSF016020">
    <property type="entry name" value="PHexose_mutarotase"/>
    <property type="match status" value="1"/>
</dbReference>
<reference evidence="6 7" key="1">
    <citation type="submission" date="2018-10" db="EMBL/GenBank/DDBJ databases">
        <title>Pseudomonas zhaodongensis NEAU-ST5-21(T) genome.</title>
        <authorList>
            <person name="Peng J."/>
            <person name="Liu Z.-P."/>
        </authorList>
    </citation>
    <scope>NUCLEOTIDE SEQUENCE [LARGE SCALE GENOMIC DNA]</scope>
    <source>
        <strain evidence="6 7">NEAU-ST5-21</strain>
    </source>
</reference>
<dbReference type="GO" id="GO:0047938">
    <property type="term" value="F:glucose-6-phosphate 1-epimerase activity"/>
    <property type="evidence" value="ECO:0007669"/>
    <property type="project" value="UniProtKB-UniRule"/>
</dbReference>
<dbReference type="GO" id="GO:0005975">
    <property type="term" value="P:carbohydrate metabolic process"/>
    <property type="evidence" value="ECO:0007669"/>
    <property type="project" value="InterPro"/>
</dbReference>
<keyword evidence="7" id="KW-1185">Reference proteome</keyword>
<protein>
    <recommendedName>
        <fullName evidence="4">Putative glucose-6-phosphate 1-epimerase</fullName>
        <ecNumber evidence="4">5.1.3.15</ecNumber>
    </recommendedName>
</protein>
<evidence type="ECO:0000256" key="1">
    <source>
        <dbReference type="ARBA" id="ARBA00001096"/>
    </source>
</evidence>
<evidence type="ECO:0000256" key="2">
    <source>
        <dbReference type="ARBA" id="ARBA00005866"/>
    </source>
</evidence>
<evidence type="ECO:0000313" key="6">
    <source>
        <dbReference type="EMBL" id="RMH91368.1"/>
    </source>
</evidence>
<feature type="active site" evidence="5">
    <location>
        <position position="165"/>
    </location>
</feature>
<dbReference type="CDD" id="cd09020">
    <property type="entry name" value="D-hex-6-P-epi_like"/>
    <property type="match status" value="1"/>
</dbReference>
<dbReference type="SUPFAM" id="SSF74650">
    <property type="entry name" value="Galactose mutarotase-like"/>
    <property type="match status" value="1"/>
</dbReference>
<dbReference type="InterPro" id="IPR008183">
    <property type="entry name" value="Aldose_1/G6P_1-epimerase"/>
</dbReference>
<dbReference type="InterPro" id="IPR025532">
    <property type="entry name" value="G6P_1-epimerase"/>
</dbReference>
<proteinExistence type="inferred from homology"/>
<evidence type="ECO:0000256" key="5">
    <source>
        <dbReference type="PIRSR" id="PIRSR016020-1"/>
    </source>
</evidence>
<dbReference type="RefSeq" id="WP_122163344.1">
    <property type="nucleotide sequence ID" value="NZ_JAMOIB010000003.1"/>
</dbReference>
<dbReference type="PANTHER" id="PTHR11122:SF13">
    <property type="entry name" value="GLUCOSE-6-PHOSPHATE 1-EPIMERASE"/>
    <property type="match status" value="1"/>
</dbReference>
<sequence length="296" mass="32859">MPVDIQRIEMDQLACWRIRHDDAELVVAEQGAQVLSYTRGPGLPIIWLSEEASFVRGQPVRGGVPVCWPWFGDLARNPQAIQDGFEGSQPPAHGLVRGIDWTLKNSYSDVDGGTLEFVCADPNALPDWPHAVEPTLTIRLDQRLHLSLASHNRGDTPVALSQALHSYFAISDIHQVTVEGLDGRPYIETLEGWEQRKQEGNLLFTGETDRIYLDLPPTLSLCDTGAGRRITLETRGSQSAVLWNPWIEKAKRLSQFADDAWQRMLCIETANVMSDMVCLEPGASHTLSVSIGVEPL</sequence>
<evidence type="ECO:0000256" key="4">
    <source>
        <dbReference type="PIRNR" id="PIRNR016020"/>
    </source>
</evidence>
<comment type="catalytic activity">
    <reaction evidence="1">
        <text>alpha-D-glucose 6-phosphate = beta-D-glucose 6-phosphate</text>
        <dbReference type="Rhea" id="RHEA:16249"/>
        <dbReference type="ChEBI" id="CHEBI:58225"/>
        <dbReference type="ChEBI" id="CHEBI:58247"/>
        <dbReference type="EC" id="5.1.3.15"/>
    </reaction>
</comment>
<dbReference type="GO" id="GO:0030246">
    <property type="term" value="F:carbohydrate binding"/>
    <property type="evidence" value="ECO:0007669"/>
    <property type="project" value="UniProtKB-UniRule"/>
</dbReference>
<dbReference type="InterPro" id="IPR011013">
    <property type="entry name" value="Gal_mutarotase_sf_dom"/>
</dbReference>
<feature type="active site" evidence="5">
    <location>
        <position position="268"/>
    </location>
</feature>
<dbReference type="Proteomes" id="UP000269774">
    <property type="component" value="Unassembled WGS sequence"/>
</dbReference>
<dbReference type="EC" id="5.1.3.15" evidence="4"/>
<dbReference type="Pfam" id="PF01263">
    <property type="entry name" value="Aldose_epim"/>
    <property type="match status" value="1"/>
</dbReference>
<dbReference type="PANTHER" id="PTHR11122">
    <property type="entry name" value="APOSPORY-ASSOCIATED PROTEIN C-RELATED"/>
    <property type="match status" value="1"/>
</dbReference>
<keyword evidence="3 4" id="KW-0413">Isomerase</keyword>
<comment type="similarity">
    <text evidence="2 4">Belongs to the glucose-6-phosphate 1-epimerase family.</text>
</comment>
<dbReference type="InterPro" id="IPR014718">
    <property type="entry name" value="GH-type_carb-bd"/>
</dbReference>
<dbReference type="EMBL" id="RFFM01000001">
    <property type="protein sequence ID" value="RMH91368.1"/>
    <property type="molecule type" value="Genomic_DNA"/>
</dbReference>
<organism evidence="6 7">
    <name type="scientific">Stutzerimonas zhaodongensis</name>
    <dbReference type="NCBI Taxonomy" id="1176257"/>
    <lineage>
        <taxon>Bacteria</taxon>
        <taxon>Pseudomonadati</taxon>
        <taxon>Pseudomonadota</taxon>
        <taxon>Gammaproteobacteria</taxon>
        <taxon>Pseudomonadales</taxon>
        <taxon>Pseudomonadaceae</taxon>
        <taxon>Stutzerimonas</taxon>
    </lineage>
</organism>
<dbReference type="AlphaFoldDB" id="A0A3M2HQP5"/>
<dbReference type="Gene3D" id="2.70.98.10">
    <property type="match status" value="1"/>
</dbReference>
<evidence type="ECO:0000256" key="3">
    <source>
        <dbReference type="ARBA" id="ARBA00023235"/>
    </source>
</evidence>
<evidence type="ECO:0000313" key="7">
    <source>
        <dbReference type="Proteomes" id="UP000269774"/>
    </source>
</evidence>
<gene>
    <name evidence="6" type="ORF">EA797_01040</name>
</gene>